<organism evidence="1">
    <name type="scientific">bioreactor metagenome</name>
    <dbReference type="NCBI Taxonomy" id="1076179"/>
    <lineage>
        <taxon>unclassified sequences</taxon>
        <taxon>metagenomes</taxon>
        <taxon>ecological metagenomes</taxon>
    </lineage>
</organism>
<reference evidence="1" key="1">
    <citation type="submission" date="2019-08" db="EMBL/GenBank/DDBJ databases">
        <authorList>
            <person name="Kucharzyk K."/>
            <person name="Murdoch R.W."/>
            <person name="Higgins S."/>
            <person name="Loffler F."/>
        </authorList>
    </citation>
    <scope>NUCLEOTIDE SEQUENCE</scope>
</reference>
<proteinExistence type="predicted"/>
<comment type="caution">
    <text evidence="1">The sequence shown here is derived from an EMBL/GenBank/DDBJ whole genome shotgun (WGS) entry which is preliminary data.</text>
</comment>
<accession>A0A644ZM99</accession>
<name>A0A644ZM99_9ZZZZ</name>
<dbReference type="EMBL" id="VSSQ01009512">
    <property type="protein sequence ID" value="MPM41847.1"/>
    <property type="molecule type" value="Genomic_DNA"/>
</dbReference>
<sequence>MDHHLIVGALLVPDVFDPESGHCAGTTEEIAHRVAVVEMQIEQRAAGEIAVGEPVLPGVAVDRRRQAAEIGAVELAEFTGLEHGGRVIIFGPGADAHADVEELAALFDRGFDFAHLVEVAAERFFGEHMDAGGQRGQNDLLVPGRGHADVDHVDAARGDHGLRRFIGFDTAEVERHAVVVIADVAHHLADVAGALGRVDVGDRDHPAAGQLRINPIMSRAHEAQAGESDPYLFHAITLSV</sequence>
<dbReference type="AlphaFoldDB" id="A0A644ZM99"/>
<protein>
    <submittedName>
        <fullName evidence="1">Uncharacterized protein</fullName>
    </submittedName>
</protein>
<evidence type="ECO:0000313" key="1">
    <source>
        <dbReference type="EMBL" id="MPM41847.1"/>
    </source>
</evidence>
<gene>
    <name evidence="1" type="ORF">SDC9_88507</name>
</gene>